<gene>
    <name evidence="4" type="ORF">P171DRAFT_428004</name>
</gene>
<keyword evidence="3" id="KW-0560">Oxidoreductase</keyword>
<dbReference type="GO" id="GO:0016491">
    <property type="term" value="F:oxidoreductase activity"/>
    <property type="evidence" value="ECO:0007669"/>
    <property type="project" value="UniProtKB-KW"/>
</dbReference>
<organism evidence="4 5">
    <name type="scientific">Karstenula rhodostoma CBS 690.94</name>
    <dbReference type="NCBI Taxonomy" id="1392251"/>
    <lineage>
        <taxon>Eukaryota</taxon>
        <taxon>Fungi</taxon>
        <taxon>Dikarya</taxon>
        <taxon>Ascomycota</taxon>
        <taxon>Pezizomycotina</taxon>
        <taxon>Dothideomycetes</taxon>
        <taxon>Pleosporomycetidae</taxon>
        <taxon>Pleosporales</taxon>
        <taxon>Massarineae</taxon>
        <taxon>Didymosphaeriaceae</taxon>
        <taxon>Karstenula</taxon>
    </lineage>
</organism>
<dbReference type="PANTHER" id="PTHR24320:SF236">
    <property type="entry name" value="SHORT-CHAIN DEHYDROGENASE-RELATED"/>
    <property type="match status" value="1"/>
</dbReference>
<name>A0A9P4UHS7_9PLEO</name>
<keyword evidence="5" id="KW-1185">Reference proteome</keyword>
<dbReference type="InterPro" id="IPR002347">
    <property type="entry name" value="SDR_fam"/>
</dbReference>
<dbReference type="PRINTS" id="PR00081">
    <property type="entry name" value="GDHRDH"/>
</dbReference>
<dbReference type="PANTHER" id="PTHR24320">
    <property type="entry name" value="RETINOL DEHYDROGENASE"/>
    <property type="match status" value="1"/>
</dbReference>
<proteinExistence type="inferred from homology"/>
<sequence length="325" mass="36029">MGNTWTQFFPPAPRFTENDLPDLFGKVFIVTGSNTGIGKEVARMLYSANAKVYITARSEEKSRKAISDIQAAYPSSKGSLVFLHLDLADLSTIKATVEEFLKKESKLHVLFDNAGIMSVPSVPDRTKQGYEMNLGVNNVGTFLLTKLLTPVLISTARAEPPNTVRVVWVSSVIDLAAAKHVGVPLDDLDFRKKKVPGMNRYGWSKTGNWLHAVEYAKLHKTDGVVCVPVNPGNLDSELMREHTRLMQWILSFITHPVPLGGYSLLFAGLSPEVTVEKSGSFVWPWGRFGTVRQDLVAATKSEAEGGNGNAKKFWDWTEEQVEKYL</sequence>
<dbReference type="SUPFAM" id="SSF51735">
    <property type="entry name" value="NAD(P)-binding Rossmann-fold domains"/>
    <property type="match status" value="1"/>
</dbReference>
<evidence type="ECO:0000256" key="1">
    <source>
        <dbReference type="ARBA" id="ARBA00006484"/>
    </source>
</evidence>
<keyword evidence="2" id="KW-0521">NADP</keyword>
<dbReference type="Proteomes" id="UP000799764">
    <property type="component" value="Unassembled WGS sequence"/>
</dbReference>
<dbReference type="OrthoDB" id="191139at2759"/>
<reference evidence="4" key="1">
    <citation type="journal article" date="2020" name="Stud. Mycol.">
        <title>101 Dothideomycetes genomes: a test case for predicting lifestyles and emergence of pathogens.</title>
        <authorList>
            <person name="Haridas S."/>
            <person name="Albert R."/>
            <person name="Binder M."/>
            <person name="Bloem J."/>
            <person name="Labutti K."/>
            <person name="Salamov A."/>
            <person name="Andreopoulos B."/>
            <person name="Baker S."/>
            <person name="Barry K."/>
            <person name="Bills G."/>
            <person name="Bluhm B."/>
            <person name="Cannon C."/>
            <person name="Castanera R."/>
            <person name="Culley D."/>
            <person name="Daum C."/>
            <person name="Ezra D."/>
            <person name="Gonzalez J."/>
            <person name="Henrissat B."/>
            <person name="Kuo A."/>
            <person name="Liang C."/>
            <person name="Lipzen A."/>
            <person name="Lutzoni F."/>
            <person name="Magnuson J."/>
            <person name="Mondo S."/>
            <person name="Nolan M."/>
            <person name="Ohm R."/>
            <person name="Pangilinan J."/>
            <person name="Park H.-J."/>
            <person name="Ramirez L."/>
            <person name="Alfaro M."/>
            <person name="Sun H."/>
            <person name="Tritt A."/>
            <person name="Yoshinaga Y."/>
            <person name="Zwiers L.-H."/>
            <person name="Turgeon B."/>
            <person name="Goodwin S."/>
            <person name="Spatafora J."/>
            <person name="Crous P."/>
            <person name="Grigoriev I."/>
        </authorList>
    </citation>
    <scope>NUCLEOTIDE SEQUENCE</scope>
    <source>
        <strain evidence="4">CBS 690.94</strain>
    </source>
</reference>
<dbReference type="AlphaFoldDB" id="A0A9P4UHS7"/>
<evidence type="ECO:0000256" key="3">
    <source>
        <dbReference type="ARBA" id="ARBA00023002"/>
    </source>
</evidence>
<evidence type="ECO:0000313" key="5">
    <source>
        <dbReference type="Proteomes" id="UP000799764"/>
    </source>
</evidence>
<dbReference type="EMBL" id="MU001494">
    <property type="protein sequence ID" value="KAF2449873.1"/>
    <property type="molecule type" value="Genomic_DNA"/>
</dbReference>
<dbReference type="Pfam" id="PF00106">
    <property type="entry name" value="adh_short"/>
    <property type="match status" value="1"/>
</dbReference>
<dbReference type="InterPro" id="IPR036291">
    <property type="entry name" value="NAD(P)-bd_dom_sf"/>
</dbReference>
<protein>
    <submittedName>
        <fullName evidence="4">NAD(P)-binding protein</fullName>
    </submittedName>
</protein>
<dbReference type="Gene3D" id="3.40.50.720">
    <property type="entry name" value="NAD(P)-binding Rossmann-like Domain"/>
    <property type="match status" value="1"/>
</dbReference>
<accession>A0A9P4UHS7</accession>
<evidence type="ECO:0000256" key="2">
    <source>
        <dbReference type="ARBA" id="ARBA00022857"/>
    </source>
</evidence>
<comment type="caution">
    <text evidence="4">The sequence shown here is derived from an EMBL/GenBank/DDBJ whole genome shotgun (WGS) entry which is preliminary data.</text>
</comment>
<evidence type="ECO:0000313" key="4">
    <source>
        <dbReference type="EMBL" id="KAF2449873.1"/>
    </source>
</evidence>
<comment type="similarity">
    <text evidence="1">Belongs to the short-chain dehydrogenases/reductases (SDR) family.</text>
</comment>